<evidence type="ECO:0000313" key="4">
    <source>
        <dbReference type="Proteomes" id="UP000663856"/>
    </source>
</evidence>
<reference evidence="2" key="1">
    <citation type="submission" date="2021-02" db="EMBL/GenBank/DDBJ databases">
        <authorList>
            <person name="Nowell W R."/>
        </authorList>
    </citation>
    <scope>NUCLEOTIDE SEQUENCE</scope>
</reference>
<proteinExistence type="predicted"/>
<comment type="caution">
    <text evidence="2">The sequence shown here is derived from an EMBL/GenBank/DDBJ whole genome shotgun (WGS) entry which is preliminary data.</text>
</comment>
<dbReference type="Proteomes" id="UP000663866">
    <property type="component" value="Unassembled WGS sequence"/>
</dbReference>
<evidence type="ECO:0000313" key="5">
    <source>
        <dbReference type="Proteomes" id="UP000663866"/>
    </source>
</evidence>
<evidence type="ECO:0000313" key="2">
    <source>
        <dbReference type="EMBL" id="CAF2122832.1"/>
    </source>
</evidence>
<dbReference type="Proteomes" id="UP000663856">
    <property type="component" value="Unassembled WGS sequence"/>
</dbReference>
<keyword evidence="5" id="KW-1185">Reference proteome</keyword>
<evidence type="ECO:0000256" key="1">
    <source>
        <dbReference type="SAM" id="Coils"/>
    </source>
</evidence>
<keyword evidence="1" id="KW-0175">Coiled coil</keyword>
<dbReference type="EMBL" id="CAJOBG010025389">
    <property type="protein sequence ID" value="CAF4339472.1"/>
    <property type="molecule type" value="Genomic_DNA"/>
</dbReference>
<sequence>MMHEKFNALSRVHVKAACNTLDGMIDVMQVDQKHRSRNEELLYIDILDRSSTEINGEFFHSQLLIDVLIRMKSNEQNQEELIELLKQEYKSNESELKMINEFAN</sequence>
<organism evidence="2 4">
    <name type="scientific">Rotaria magnacalcarata</name>
    <dbReference type="NCBI Taxonomy" id="392030"/>
    <lineage>
        <taxon>Eukaryota</taxon>
        <taxon>Metazoa</taxon>
        <taxon>Spiralia</taxon>
        <taxon>Gnathifera</taxon>
        <taxon>Rotifera</taxon>
        <taxon>Eurotatoria</taxon>
        <taxon>Bdelloidea</taxon>
        <taxon>Philodinida</taxon>
        <taxon>Philodinidae</taxon>
        <taxon>Rotaria</taxon>
    </lineage>
</organism>
<name>A0A816VGS8_9BILA</name>
<evidence type="ECO:0000313" key="3">
    <source>
        <dbReference type="EMBL" id="CAF4339472.1"/>
    </source>
</evidence>
<dbReference type="EMBL" id="CAJNRF010010659">
    <property type="protein sequence ID" value="CAF2122832.1"/>
    <property type="molecule type" value="Genomic_DNA"/>
</dbReference>
<protein>
    <submittedName>
        <fullName evidence="2">Uncharacterized protein</fullName>
    </submittedName>
</protein>
<feature type="coiled-coil region" evidence="1">
    <location>
        <begin position="68"/>
        <end position="95"/>
    </location>
</feature>
<dbReference type="AlphaFoldDB" id="A0A816VGS8"/>
<gene>
    <name evidence="3" type="ORF">OVN521_LOCUS32566</name>
    <name evidence="2" type="ORF">WKI299_LOCUS24714</name>
</gene>
<accession>A0A816VGS8</accession>